<dbReference type="PROSITE" id="PS51554">
    <property type="entry name" value="PFL"/>
    <property type="match status" value="1"/>
</dbReference>
<dbReference type="AlphaFoldDB" id="A0A5B0SPJ8"/>
<evidence type="ECO:0000259" key="1">
    <source>
        <dbReference type="PROSITE" id="PS51554"/>
    </source>
</evidence>
<dbReference type="InterPro" id="IPR050244">
    <property type="entry name" value="Auton_GlycylRad_Cofactor"/>
</dbReference>
<keyword evidence="2" id="KW-0012">Acyltransferase</keyword>
<dbReference type="RefSeq" id="WP_316254854.1">
    <property type="nucleotide sequence ID" value="NZ_VTZD01000097.1"/>
</dbReference>
<dbReference type="EC" id="2.3.1.54" evidence="2"/>
<evidence type="ECO:0000313" key="2">
    <source>
        <dbReference type="EMBL" id="KAA1139986.1"/>
    </source>
</evidence>
<keyword evidence="2" id="KW-0808">Transferase</keyword>
<dbReference type="Gene3D" id="3.20.70.20">
    <property type="match status" value="1"/>
</dbReference>
<dbReference type="GO" id="GO:0016829">
    <property type="term" value="F:lyase activity"/>
    <property type="evidence" value="ECO:0007669"/>
    <property type="project" value="UniProtKB-KW"/>
</dbReference>
<dbReference type="GO" id="GO:0008861">
    <property type="term" value="F:formate C-acetyltransferase activity"/>
    <property type="evidence" value="ECO:0007669"/>
    <property type="project" value="UniProtKB-EC"/>
</dbReference>
<dbReference type="EMBL" id="VTZD01000097">
    <property type="protein sequence ID" value="KAA1139986.1"/>
    <property type="molecule type" value="Genomic_DNA"/>
</dbReference>
<keyword evidence="2" id="KW-0670">Pyruvate</keyword>
<dbReference type="Pfam" id="PF02901">
    <property type="entry name" value="PFL-like"/>
    <property type="match status" value="1"/>
</dbReference>
<reference evidence="2 3" key="1">
    <citation type="submission" date="2019-08" db="EMBL/GenBank/DDBJ databases">
        <title>Draft genome sequence of Citrobacter portucalensis strain isolated from green turtle.</title>
        <authorList>
            <person name="Fernandes M.R."/>
            <person name="Sellera F.P."/>
            <person name="Goldeberg D.W."/>
            <person name="Costa D.C."/>
            <person name="Lincopan N."/>
        </authorList>
    </citation>
    <scope>NUCLEOTIDE SEQUENCE [LARGE SCALE GENOMIC DNA]</scope>
    <source>
        <strain evidence="2 3">TV06</strain>
    </source>
</reference>
<feature type="non-terminal residue" evidence="2">
    <location>
        <position position="1"/>
    </location>
</feature>
<feature type="domain" description="PFL" evidence="1">
    <location>
        <begin position="1"/>
        <end position="117"/>
    </location>
</feature>
<dbReference type="PANTHER" id="PTHR30191:SF7">
    <property type="entry name" value="PFL-LIKE ENZYME TDCE"/>
    <property type="match status" value="1"/>
</dbReference>
<feature type="non-terminal residue" evidence="2">
    <location>
        <position position="117"/>
    </location>
</feature>
<proteinExistence type="predicted"/>
<evidence type="ECO:0000313" key="3">
    <source>
        <dbReference type="Proteomes" id="UP000323297"/>
    </source>
</evidence>
<keyword evidence="2" id="KW-0456">Lyase</keyword>
<name>A0A5B0SPJ8_9ENTR</name>
<dbReference type="PANTHER" id="PTHR30191">
    <property type="entry name" value="FORMATE ACETYLTRANSFERASE"/>
    <property type="match status" value="1"/>
</dbReference>
<organism evidence="2 3">
    <name type="scientific">Citrobacter portucalensis</name>
    <dbReference type="NCBI Taxonomy" id="1639133"/>
    <lineage>
        <taxon>Bacteria</taxon>
        <taxon>Pseudomonadati</taxon>
        <taxon>Pseudomonadota</taxon>
        <taxon>Gammaproteobacteria</taxon>
        <taxon>Enterobacterales</taxon>
        <taxon>Enterobacteriaceae</taxon>
        <taxon>Citrobacter</taxon>
        <taxon>Citrobacter freundii complex</taxon>
    </lineage>
</organism>
<dbReference type="InterPro" id="IPR004184">
    <property type="entry name" value="PFL_dom"/>
</dbReference>
<accession>A0A5B0SPJ8</accession>
<protein>
    <submittedName>
        <fullName evidence="2">Bifunctional pyruvate/2-ketobutyrate formate lyase</fullName>
        <ecNumber evidence="2">2.3.1.54</ecNumber>
    </submittedName>
</protein>
<dbReference type="SUPFAM" id="SSF51998">
    <property type="entry name" value="PFL-like glycyl radical enzymes"/>
    <property type="match status" value="1"/>
</dbReference>
<dbReference type="Proteomes" id="UP000323297">
    <property type="component" value="Unassembled WGS sequence"/>
</dbReference>
<gene>
    <name evidence="2" type="ORF">D3H66_25915</name>
</gene>
<comment type="caution">
    <text evidence="2">The sequence shown here is derived from an EMBL/GenBank/DDBJ whole genome shotgun (WGS) entry which is preliminary data.</text>
</comment>
<dbReference type="GO" id="GO:0005829">
    <property type="term" value="C:cytosol"/>
    <property type="evidence" value="ECO:0007669"/>
    <property type="project" value="TreeGrafter"/>
</dbReference>
<sequence length="117" mass="13264">QMQFFGARANHAKTWLYALNGRGDEKLKLQVGPKPAPLMDDVLDYDTVMESLDHFMDWLAVQYISALNIIHYMHDKYSYEASLMALHDRDVYRTMACGMAGLSVAADSLSAIKYARV</sequence>